<proteinExistence type="predicted"/>
<dbReference type="Proteomes" id="UP001207930">
    <property type="component" value="Unassembled WGS sequence"/>
</dbReference>
<keyword evidence="2" id="KW-1185">Reference proteome</keyword>
<accession>A0ABT3FNB1</accession>
<comment type="caution">
    <text evidence="1">The sequence shown here is derived from an EMBL/GenBank/DDBJ whole genome shotgun (WGS) entry which is preliminary data.</text>
</comment>
<reference evidence="1 2" key="1">
    <citation type="submission" date="2022-10" db="EMBL/GenBank/DDBJ databases">
        <title>Luteolibacter flavescens strain MCCC 1K03193, whole genome shotgun sequencing project.</title>
        <authorList>
            <person name="Zhao G."/>
            <person name="Shen L."/>
        </authorList>
    </citation>
    <scope>NUCLEOTIDE SEQUENCE [LARGE SCALE GENOMIC DNA]</scope>
    <source>
        <strain evidence="1 2">MCCC 1K03193</strain>
    </source>
</reference>
<evidence type="ECO:0000313" key="1">
    <source>
        <dbReference type="EMBL" id="MCW1885054.1"/>
    </source>
</evidence>
<organism evidence="1 2">
    <name type="scientific">Luteolibacter flavescens</name>
    <dbReference type="NCBI Taxonomy" id="1859460"/>
    <lineage>
        <taxon>Bacteria</taxon>
        <taxon>Pseudomonadati</taxon>
        <taxon>Verrucomicrobiota</taxon>
        <taxon>Verrucomicrobiia</taxon>
        <taxon>Verrucomicrobiales</taxon>
        <taxon>Verrucomicrobiaceae</taxon>
        <taxon>Luteolibacter</taxon>
    </lineage>
</organism>
<dbReference type="EMBL" id="JAPDDS010000004">
    <property type="protein sequence ID" value="MCW1885054.1"/>
    <property type="molecule type" value="Genomic_DNA"/>
</dbReference>
<dbReference type="RefSeq" id="WP_264501012.1">
    <property type="nucleotide sequence ID" value="NZ_JAPDDS010000004.1"/>
</dbReference>
<evidence type="ECO:0000313" key="2">
    <source>
        <dbReference type="Proteomes" id="UP001207930"/>
    </source>
</evidence>
<gene>
    <name evidence="1" type="ORF">OKA04_09975</name>
</gene>
<protein>
    <submittedName>
        <fullName evidence="1">Uncharacterized protein</fullName>
    </submittedName>
</protein>
<name>A0ABT3FNB1_9BACT</name>
<sequence length="175" mass="19118">MDDNLTRYLNDHLGGSAGAIGLIRSLAASACDTVEAAFFNDLERKVESDRTLLKDLISRLGESSSAMLEVAGSITGAASRLKLNWDGMEPGYLGRFEGMEVLALGIQGKRLLWVILAELAPFIPEWEGVDFAKLELDAIEQRDAVEDRRMEAGVDAMLEVTRRHGIVSGVENIPQ</sequence>